<dbReference type="InterPro" id="IPR008207">
    <property type="entry name" value="Sig_transdc_His_kin_Hpt_dom"/>
</dbReference>
<comment type="caution">
    <text evidence="3">The sequence shown here is derived from an EMBL/GenBank/DDBJ whole genome shotgun (WGS) entry which is preliminary data.</text>
</comment>
<proteinExistence type="predicted"/>
<evidence type="ECO:0000313" key="4">
    <source>
        <dbReference type="Proteomes" id="UP001597135"/>
    </source>
</evidence>
<protein>
    <submittedName>
        <fullName evidence="3">Hpt domain-containing protein</fullName>
    </submittedName>
</protein>
<evidence type="ECO:0000313" key="3">
    <source>
        <dbReference type="EMBL" id="MFD1341713.1"/>
    </source>
</evidence>
<evidence type="ECO:0000259" key="2">
    <source>
        <dbReference type="Pfam" id="PF01627"/>
    </source>
</evidence>
<dbReference type="Pfam" id="PF01627">
    <property type="entry name" value="Hpt"/>
    <property type="match status" value="1"/>
</dbReference>
<dbReference type="Proteomes" id="UP001597135">
    <property type="component" value="Unassembled WGS sequence"/>
</dbReference>
<evidence type="ECO:0000256" key="1">
    <source>
        <dbReference type="ARBA" id="ARBA00023012"/>
    </source>
</evidence>
<keyword evidence="1" id="KW-0902">Two-component regulatory system</keyword>
<keyword evidence="4" id="KW-1185">Reference proteome</keyword>
<dbReference type="SUPFAM" id="SSF47226">
    <property type="entry name" value="Histidine-containing phosphotransfer domain, HPT domain"/>
    <property type="match status" value="1"/>
</dbReference>
<gene>
    <name evidence="3" type="ORF">ACFQ4E_04700</name>
</gene>
<reference evidence="4" key="1">
    <citation type="journal article" date="2019" name="Int. J. Syst. Evol. Microbiol.">
        <title>The Global Catalogue of Microorganisms (GCM) 10K type strain sequencing project: providing services to taxonomists for standard genome sequencing and annotation.</title>
        <authorList>
            <consortium name="The Broad Institute Genomics Platform"/>
            <consortium name="The Broad Institute Genome Sequencing Center for Infectious Disease"/>
            <person name="Wu L."/>
            <person name="Ma J."/>
        </authorList>
    </citation>
    <scope>NUCLEOTIDE SEQUENCE [LARGE SCALE GENOMIC DNA]</scope>
    <source>
        <strain evidence="4">CCUG 62953</strain>
    </source>
</reference>
<sequence length="111" mass="11672">MSAGTLNDGLARIRARFDALMHERLHALDHAAAQCPDPDQRAAALGEAHAILHTIAGTAGSLGLPELGDRAGQSEIRVRSCLRGGGSDWPAAVAAICDFVALARPILQDRR</sequence>
<organism evidence="3 4">
    <name type="scientific">Litorisediminicola beolgyonensis</name>
    <dbReference type="NCBI Taxonomy" id="1173614"/>
    <lineage>
        <taxon>Bacteria</taxon>
        <taxon>Pseudomonadati</taxon>
        <taxon>Pseudomonadota</taxon>
        <taxon>Alphaproteobacteria</taxon>
        <taxon>Rhodobacterales</taxon>
        <taxon>Paracoccaceae</taxon>
        <taxon>Litorisediminicola</taxon>
    </lineage>
</organism>
<dbReference type="RefSeq" id="WP_386801778.1">
    <property type="nucleotide sequence ID" value="NZ_JBHTMU010000005.1"/>
</dbReference>
<accession>A0ABW3ZFB3</accession>
<dbReference type="Gene3D" id="1.20.120.160">
    <property type="entry name" value="HPT domain"/>
    <property type="match status" value="1"/>
</dbReference>
<feature type="domain" description="HPt" evidence="2">
    <location>
        <begin position="19"/>
        <end position="99"/>
    </location>
</feature>
<name>A0ABW3ZFB3_9RHOB</name>
<dbReference type="EMBL" id="JBHTMU010000005">
    <property type="protein sequence ID" value="MFD1341713.1"/>
    <property type="molecule type" value="Genomic_DNA"/>
</dbReference>
<dbReference type="InterPro" id="IPR036641">
    <property type="entry name" value="HPT_dom_sf"/>
</dbReference>